<keyword evidence="3 6" id="KW-0812">Transmembrane</keyword>
<evidence type="ECO:0000256" key="4">
    <source>
        <dbReference type="ARBA" id="ARBA00022989"/>
    </source>
</evidence>
<evidence type="ECO:0000256" key="5">
    <source>
        <dbReference type="ARBA" id="ARBA00023136"/>
    </source>
</evidence>
<organism evidence="9 10">
    <name type="scientific">Sunxiuqinia elliptica</name>
    <dbReference type="NCBI Taxonomy" id="655355"/>
    <lineage>
        <taxon>Bacteria</taxon>
        <taxon>Pseudomonadati</taxon>
        <taxon>Bacteroidota</taxon>
        <taxon>Bacteroidia</taxon>
        <taxon>Marinilabiliales</taxon>
        <taxon>Prolixibacteraceae</taxon>
        <taxon>Sunxiuqinia</taxon>
    </lineage>
</organism>
<feature type="transmembrane region" description="Helical" evidence="6">
    <location>
        <begin position="372"/>
        <end position="395"/>
    </location>
</feature>
<dbReference type="Pfam" id="PF12704">
    <property type="entry name" value="MacB_PCD"/>
    <property type="match status" value="1"/>
</dbReference>
<evidence type="ECO:0000313" key="10">
    <source>
        <dbReference type="Proteomes" id="UP000198964"/>
    </source>
</evidence>
<feature type="domain" description="MacB-like periplasmic core" evidence="8">
    <location>
        <begin position="23"/>
        <end position="241"/>
    </location>
</feature>
<feature type="transmembrane region" description="Helical" evidence="6">
    <location>
        <begin position="762"/>
        <end position="782"/>
    </location>
</feature>
<dbReference type="InterPro" id="IPR050250">
    <property type="entry name" value="Macrolide_Exporter_MacB"/>
</dbReference>
<feature type="domain" description="ABC3 transporter permease C-terminal" evidence="7">
    <location>
        <begin position="682"/>
        <end position="792"/>
    </location>
</feature>
<keyword evidence="2" id="KW-1003">Cell membrane</keyword>
<sequence length="799" mass="89149">MNSLKIAFRRLFRKGEHTVTRIVSLAMGLSFSLLLLAEVFYFYSYDSFYPDADRIYVVHENFKVDKSSDQLRNYSRVSGAIAPGLKAEVPGVELATRLNPLGSSIFYTDDFKRYKASFSLADEYLFDVLPRPVLQGNAEEALKSPMSCMVSSEVAEDMGGDVVGKVIELKEYPGKKVTIAGVFEALPENTNYNYDVLVSMVSIDEFMWDGRENWLGNDRYYACVKLEPGVDPKSLAPAVRKMQEKHQDIEALEETQQGFVLKYSFEPITKIHVANVKDMILVLSIIAAAVLFVSMMNYILLTLSALVNRAKTSAIHKTCGALSQNLLRMIFTETFLLFLISLTGAALIILLLRPLAETQLDHQLVSVLNPTVIWPLLGVITALVVLISYLPGKFFSRIPVATAFRDYRQKRNKWKLALLSLQFIGASFILTVLVIVSLQYDKMKDADHGYRTEGVYYGSTSGMDGRKLSAVLHELRSMPEIELVGMGDGVPTDGASGNNVLSPDGERELFNVADFYFIDENYLSILDIPVIRGQNFSEETAVSHDLLISDKGAEMLLMNNGWTDGVLGKELGVTEHGSTTIRGVFDDFIIRSMASPDTRPAVFFYMSEEKFAERMVNNPSFSFNILVKAHPSAEAGLPAKMAAVFNRVLPHQDAVIKSLQDEQQKSYLSEKGFRNAMMAGNFIILLITVIGLLGYTANEGNRRRKELAIRRISGANLSDILQAFITDLEYIAIPAVLIGLSGAWIITGRWMQNFASKIDLHWGIFAGCSLFFLMLIALIAAVNYTRIANRNPIEALRYE</sequence>
<feature type="transmembrane region" description="Helical" evidence="6">
    <location>
        <begin position="730"/>
        <end position="750"/>
    </location>
</feature>
<protein>
    <submittedName>
        <fullName evidence="9">Putative ABC transport system permease protein</fullName>
    </submittedName>
</protein>
<dbReference type="GO" id="GO:0022857">
    <property type="term" value="F:transmembrane transporter activity"/>
    <property type="evidence" value="ECO:0007669"/>
    <property type="project" value="TreeGrafter"/>
</dbReference>
<accession>A0A1I2AHQ5</accession>
<gene>
    <name evidence="9" type="ORF">SAMN05216283_101122</name>
</gene>
<feature type="transmembrane region" description="Helical" evidence="6">
    <location>
        <begin position="676"/>
        <end position="695"/>
    </location>
</feature>
<dbReference type="PANTHER" id="PTHR30572:SF18">
    <property type="entry name" value="ABC-TYPE MACROLIDE FAMILY EXPORT SYSTEM PERMEASE COMPONENT 2"/>
    <property type="match status" value="1"/>
</dbReference>
<evidence type="ECO:0000313" key="9">
    <source>
        <dbReference type="EMBL" id="SFE43247.1"/>
    </source>
</evidence>
<evidence type="ECO:0000259" key="8">
    <source>
        <dbReference type="Pfam" id="PF12704"/>
    </source>
</evidence>
<evidence type="ECO:0000256" key="3">
    <source>
        <dbReference type="ARBA" id="ARBA00022692"/>
    </source>
</evidence>
<keyword evidence="5 6" id="KW-0472">Membrane</keyword>
<name>A0A1I2AHQ5_9BACT</name>
<feature type="transmembrane region" description="Helical" evidence="6">
    <location>
        <begin position="279"/>
        <end position="306"/>
    </location>
</feature>
<feature type="transmembrane region" description="Helical" evidence="6">
    <location>
        <begin position="416"/>
        <end position="438"/>
    </location>
</feature>
<dbReference type="InterPro" id="IPR003838">
    <property type="entry name" value="ABC3_permease_C"/>
</dbReference>
<dbReference type="STRING" id="655355.SAMN05216283_101122"/>
<evidence type="ECO:0000259" key="7">
    <source>
        <dbReference type="Pfam" id="PF02687"/>
    </source>
</evidence>
<keyword evidence="10" id="KW-1185">Reference proteome</keyword>
<dbReference type="EMBL" id="FONW01000001">
    <property type="protein sequence ID" value="SFE43247.1"/>
    <property type="molecule type" value="Genomic_DNA"/>
</dbReference>
<dbReference type="RefSeq" id="WP_093917880.1">
    <property type="nucleotide sequence ID" value="NZ_FONW01000001.1"/>
</dbReference>
<evidence type="ECO:0000256" key="1">
    <source>
        <dbReference type="ARBA" id="ARBA00004651"/>
    </source>
</evidence>
<dbReference type="PANTHER" id="PTHR30572">
    <property type="entry name" value="MEMBRANE COMPONENT OF TRANSPORTER-RELATED"/>
    <property type="match status" value="1"/>
</dbReference>
<feature type="transmembrane region" description="Helical" evidence="6">
    <location>
        <begin position="21"/>
        <end position="43"/>
    </location>
</feature>
<comment type="subcellular location">
    <subcellularLocation>
        <location evidence="1">Cell membrane</location>
        <topology evidence="1">Multi-pass membrane protein</topology>
    </subcellularLocation>
</comment>
<dbReference type="Pfam" id="PF02687">
    <property type="entry name" value="FtsX"/>
    <property type="match status" value="1"/>
</dbReference>
<keyword evidence="4 6" id="KW-1133">Transmembrane helix</keyword>
<evidence type="ECO:0000256" key="2">
    <source>
        <dbReference type="ARBA" id="ARBA00022475"/>
    </source>
</evidence>
<dbReference type="GO" id="GO:0005886">
    <property type="term" value="C:plasma membrane"/>
    <property type="evidence" value="ECO:0007669"/>
    <property type="project" value="UniProtKB-SubCell"/>
</dbReference>
<evidence type="ECO:0000256" key="6">
    <source>
        <dbReference type="SAM" id="Phobius"/>
    </source>
</evidence>
<dbReference type="InterPro" id="IPR025857">
    <property type="entry name" value="MacB_PCD"/>
</dbReference>
<dbReference type="AlphaFoldDB" id="A0A1I2AHQ5"/>
<proteinExistence type="predicted"/>
<feature type="transmembrane region" description="Helical" evidence="6">
    <location>
        <begin position="326"/>
        <end position="352"/>
    </location>
</feature>
<dbReference type="Proteomes" id="UP000198964">
    <property type="component" value="Unassembled WGS sequence"/>
</dbReference>
<reference evidence="9 10" key="1">
    <citation type="submission" date="2016-10" db="EMBL/GenBank/DDBJ databases">
        <authorList>
            <person name="de Groot N.N."/>
        </authorList>
    </citation>
    <scope>NUCLEOTIDE SEQUENCE [LARGE SCALE GENOMIC DNA]</scope>
    <source>
        <strain evidence="9 10">CGMCC 1.9156</strain>
    </source>
</reference>